<name>A0A9W8G6Y5_9FUNG</name>
<comment type="subunit">
    <text evidence="7">Interacts with G-actin; ADP-actin form.</text>
</comment>
<feature type="domain" description="ADF-H" evidence="9">
    <location>
        <begin position="1"/>
        <end position="133"/>
    </location>
</feature>
<evidence type="ECO:0000256" key="6">
    <source>
        <dbReference type="ARBA" id="ARBA00023212"/>
    </source>
</evidence>
<evidence type="ECO:0000256" key="4">
    <source>
        <dbReference type="ARBA" id="ARBA00022737"/>
    </source>
</evidence>
<evidence type="ECO:0000256" key="5">
    <source>
        <dbReference type="ARBA" id="ARBA00023203"/>
    </source>
</evidence>
<protein>
    <submittedName>
        <fullName evidence="10">Twinfilin-1</fullName>
    </submittedName>
</protein>
<evidence type="ECO:0000256" key="8">
    <source>
        <dbReference type="SAM" id="MobiDB-lite"/>
    </source>
</evidence>
<evidence type="ECO:0000256" key="7">
    <source>
        <dbReference type="ARBA" id="ARBA00038532"/>
    </source>
</evidence>
<sequence>MTHQSGIQVSDALSAKFLSALNAPVRLIKVSIVGESLEATDTLNISGTFEQDMDLVPGVLDAETPCYLLIRLNEPKWLLCTYVPDGAKVREKMLYAATKATVTKSLGESNFVDGIFGTTKEEFSLEGYQQHRRHAESGAPLTERELEMERIKEMESSAVEVPTMESRKTHVVGATYDYDESAKTALNDYTKGTVNFVLLAIDTASEMVKLDTAENLQSHAEIAQAIPSDVPRFVFYWHDSTTSVFIYSCPASSSVRERMIYSSFRYGLLVTTSTMGIEVHAKLEIDDPTALSADVLEEEVRERVALGEKRMPTTQPKFKRPAPPGRRPRVAP</sequence>
<gene>
    <name evidence="10" type="primary">TWF1_1</name>
    <name evidence="10" type="ORF">GGI25_003305</name>
</gene>
<dbReference type="InterPro" id="IPR028458">
    <property type="entry name" value="Twinfilin"/>
</dbReference>
<comment type="subcellular location">
    <subcellularLocation>
        <location evidence="1">Cytoplasm</location>
        <location evidence="1">Cytoskeleton</location>
    </subcellularLocation>
</comment>
<dbReference type="Pfam" id="PF00241">
    <property type="entry name" value="Cofilin_ADF"/>
    <property type="match status" value="2"/>
</dbReference>
<evidence type="ECO:0000256" key="2">
    <source>
        <dbReference type="ARBA" id="ARBA00009557"/>
    </source>
</evidence>
<evidence type="ECO:0000313" key="11">
    <source>
        <dbReference type="Proteomes" id="UP001151518"/>
    </source>
</evidence>
<dbReference type="GO" id="GO:0003785">
    <property type="term" value="F:actin monomer binding"/>
    <property type="evidence" value="ECO:0007669"/>
    <property type="project" value="TreeGrafter"/>
</dbReference>
<dbReference type="Gene3D" id="3.40.20.10">
    <property type="entry name" value="Severin"/>
    <property type="match status" value="2"/>
</dbReference>
<dbReference type="GO" id="GO:0030042">
    <property type="term" value="P:actin filament depolymerization"/>
    <property type="evidence" value="ECO:0007669"/>
    <property type="project" value="TreeGrafter"/>
</dbReference>
<dbReference type="EMBL" id="JANBTW010000035">
    <property type="protein sequence ID" value="KAJ2677085.1"/>
    <property type="molecule type" value="Genomic_DNA"/>
</dbReference>
<evidence type="ECO:0000313" key="10">
    <source>
        <dbReference type="EMBL" id="KAJ2677085.1"/>
    </source>
</evidence>
<dbReference type="OrthoDB" id="10006997at2759"/>
<dbReference type="PROSITE" id="PS51263">
    <property type="entry name" value="ADF_H"/>
    <property type="match status" value="2"/>
</dbReference>
<comment type="caution">
    <text evidence="10">The sequence shown here is derived from an EMBL/GenBank/DDBJ whole genome shotgun (WGS) entry which is preliminary data.</text>
</comment>
<dbReference type="CDD" id="cd11285">
    <property type="entry name" value="ADF_Twf-N_like"/>
    <property type="match status" value="1"/>
</dbReference>
<keyword evidence="5" id="KW-0009">Actin-binding</keyword>
<keyword evidence="3" id="KW-0963">Cytoplasm</keyword>
<accession>A0A9W8G6Y5</accession>
<dbReference type="GO" id="GO:0051016">
    <property type="term" value="P:barbed-end actin filament capping"/>
    <property type="evidence" value="ECO:0007669"/>
    <property type="project" value="TreeGrafter"/>
</dbReference>
<dbReference type="GO" id="GO:0005884">
    <property type="term" value="C:actin filament"/>
    <property type="evidence" value="ECO:0007669"/>
    <property type="project" value="TreeGrafter"/>
</dbReference>
<dbReference type="PANTHER" id="PTHR13759:SF1">
    <property type="entry name" value="TWINFILIN"/>
    <property type="match status" value="1"/>
</dbReference>
<evidence type="ECO:0000259" key="9">
    <source>
        <dbReference type="PROSITE" id="PS51263"/>
    </source>
</evidence>
<keyword evidence="4" id="KW-0677">Repeat</keyword>
<dbReference type="SUPFAM" id="SSF55753">
    <property type="entry name" value="Actin depolymerizing proteins"/>
    <property type="match status" value="2"/>
</dbReference>
<dbReference type="Proteomes" id="UP001151518">
    <property type="component" value="Unassembled WGS sequence"/>
</dbReference>
<organism evidence="10 11">
    <name type="scientific">Coemansia spiralis</name>
    <dbReference type="NCBI Taxonomy" id="417178"/>
    <lineage>
        <taxon>Eukaryota</taxon>
        <taxon>Fungi</taxon>
        <taxon>Fungi incertae sedis</taxon>
        <taxon>Zoopagomycota</taxon>
        <taxon>Kickxellomycotina</taxon>
        <taxon>Kickxellomycetes</taxon>
        <taxon>Kickxellales</taxon>
        <taxon>Kickxellaceae</taxon>
        <taxon>Coemansia</taxon>
    </lineage>
</organism>
<evidence type="ECO:0000256" key="3">
    <source>
        <dbReference type="ARBA" id="ARBA00022490"/>
    </source>
</evidence>
<evidence type="ECO:0000256" key="1">
    <source>
        <dbReference type="ARBA" id="ARBA00004245"/>
    </source>
</evidence>
<reference evidence="10" key="1">
    <citation type="submission" date="2022-07" db="EMBL/GenBank/DDBJ databases">
        <title>Phylogenomic reconstructions and comparative analyses of Kickxellomycotina fungi.</title>
        <authorList>
            <person name="Reynolds N.K."/>
            <person name="Stajich J.E."/>
            <person name="Barry K."/>
            <person name="Grigoriev I.V."/>
            <person name="Crous P."/>
            <person name="Smith M.E."/>
        </authorList>
    </citation>
    <scope>NUCLEOTIDE SEQUENCE</scope>
    <source>
        <strain evidence="10">NRRL 3115</strain>
    </source>
</reference>
<dbReference type="FunFam" id="3.40.20.10:FF:000042">
    <property type="entry name" value="Actin depolymerizing protein"/>
    <property type="match status" value="1"/>
</dbReference>
<dbReference type="SMART" id="SM00102">
    <property type="entry name" value="ADF"/>
    <property type="match status" value="2"/>
</dbReference>
<feature type="region of interest" description="Disordered" evidence="8">
    <location>
        <begin position="305"/>
        <end position="332"/>
    </location>
</feature>
<dbReference type="GO" id="GO:0005737">
    <property type="term" value="C:cytoplasm"/>
    <property type="evidence" value="ECO:0007669"/>
    <property type="project" value="TreeGrafter"/>
</dbReference>
<comment type="similarity">
    <text evidence="2">Belongs to the actin-binding proteins ADF family. Twinfilin subfamily.</text>
</comment>
<dbReference type="InterPro" id="IPR029006">
    <property type="entry name" value="ADF-H/Gelsolin-like_dom_sf"/>
</dbReference>
<feature type="domain" description="ADF-H" evidence="9">
    <location>
        <begin position="173"/>
        <end position="301"/>
    </location>
</feature>
<dbReference type="GO" id="GO:0051015">
    <property type="term" value="F:actin filament binding"/>
    <property type="evidence" value="ECO:0007669"/>
    <property type="project" value="TreeGrafter"/>
</dbReference>
<keyword evidence="6" id="KW-0206">Cytoskeleton</keyword>
<proteinExistence type="inferred from homology"/>
<dbReference type="InterPro" id="IPR002108">
    <property type="entry name" value="ADF-H"/>
</dbReference>
<dbReference type="PANTHER" id="PTHR13759">
    <property type="entry name" value="TWINFILIN"/>
    <property type="match status" value="1"/>
</dbReference>
<dbReference type="AlphaFoldDB" id="A0A9W8G6Y5"/>